<dbReference type="AlphaFoldDB" id="Q6IKW8"/>
<name>Q6IKW8_DROME</name>
<gene>
    <name evidence="2" type="ORF">HDC11212</name>
</gene>
<evidence type="ECO:0000256" key="1">
    <source>
        <dbReference type="SAM" id="MobiDB-lite"/>
    </source>
</evidence>
<protein>
    <submittedName>
        <fullName evidence="2">HDC11212</fullName>
    </submittedName>
</protein>
<organism evidence="2">
    <name type="scientific">Drosophila melanogaster</name>
    <name type="common">Fruit fly</name>
    <dbReference type="NCBI Taxonomy" id="7227"/>
    <lineage>
        <taxon>Eukaryota</taxon>
        <taxon>Metazoa</taxon>
        <taxon>Ecdysozoa</taxon>
        <taxon>Arthropoda</taxon>
        <taxon>Hexapoda</taxon>
        <taxon>Insecta</taxon>
        <taxon>Pterygota</taxon>
        <taxon>Neoptera</taxon>
        <taxon>Endopterygota</taxon>
        <taxon>Diptera</taxon>
        <taxon>Brachycera</taxon>
        <taxon>Muscomorpha</taxon>
        <taxon>Ephydroidea</taxon>
        <taxon>Drosophilidae</taxon>
        <taxon>Drosophila</taxon>
        <taxon>Sophophora</taxon>
    </lineage>
</organism>
<reference evidence="2" key="1">
    <citation type="journal article" date="2003" name="Genome Biol.">
        <title>An integrated gene annotation and transcriptional profiling approach towards the full gene content of the Drosophila genome.</title>
        <authorList>
            <person name="Hild M."/>
            <person name="Beckmann B."/>
            <person name="Haas S.A."/>
            <person name="Koch B."/>
            <person name="Solovyev V."/>
            <person name="Busold C."/>
            <person name="Fellenberg K."/>
            <person name="Boutros M."/>
            <person name="Vingron M."/>
            <person name="Sauer F."/>
            <person name="Hoheisel J.D."/>
            <person name="Paro R."/>
        </authorList>
    </citation>
    <scope>NUCLEOTIDE SEQUENCE</scope>
</reference>
<evidence type="ECO:0000313" key="2">
    <source>
        <dbReference type="EMBL" id="DAA03091.1"/>
    </source>
</evidence>
<proteinExistence type="predicted"/>
<sequence length="188" mass="21367">MAIAIARGLAAQTETTKAKAKHHHLRGRRDDDGSTATCHLQQMHGHIGHLDHAEGDVRDEMLMQLLLLMLMQWEMDMEMDTELEFELKRKRSRTFGNGSHDLLAGKRLELELEFEPSARPACESGSSTGIWDPCAGLHEGMAIARLRLWLWVWLWVELCRGKMTLTVTLLQQLQKPERSSAECRVVLG</sequence>
<feature type="region of interest" description="Disordered" evidence="1">
    <location>
        <begin position="14"/>
        <end position="34"/>
    </location>
</feature>
<accession>Q6IKW8</accession>
<dbReference type="EMBL" id="BK002248">
    <property type="protein sequence ID" value="DAA03091.1"/>
    <property type="molecule type" value="Genomic_DNA"/>
</dbReference>
<feature type="compositionally biased region" description="Basic residues" evidence="1">
    <location>
        <begin position="18"/>
        <end position="27"/>
    </location>
</feature>